<feature type="compositionally biased region" description="Basic and acidic residues" evidence="1">
    <location>
        <begin position="42"/>
        <end position="56"/>
    </location>
</feature>
<sequence>MEIDSSVDGRQDTTMKDVAIVDPTMGRDTGEGSHEVQVVQEAQDRNEEGEREEDRGFLTLTLSVEAETVASIAESVAKMETGNPDVALFGHSVWASEVRTVEHLSLGTIEARIWKGDTHLLC</sequence>
<organism evidence="2 3">
    <name type="scientific">Coniochaeta pulveracea</name>
    <dbReference type="NCBI Taxonomy" id="177199"/>
    <lineage>
        <taxon>Eukaryota</taxon>
        <taxon>Fungi</taxon>
        <taxon>Dikarya</taxon>
        <taxon>Ascomycota</taxon>
        <taxon>Pezizomycotina</taxon>
        <taxon>Sordariomycetes</taxon>
        <taxon>Sordariomycetidae</taxon>
        <taxon>Coniochaetales</taxon>
        <taxon>Coniochaetaceae</taxon>
        <taxon>Coniochaeta</taxon>
    </lineage>
</organism>
<reference evidence="2 3" key="1">
    <citation type="submission" date="2018-08" db="EMBL/GenBank/DDBJ databases">
        <title>Draft genome of the lignicolous fungus Coniochaeta pulveracea.</title>
        <authorList>
            <person name="Borstlap C.J."/>
            <person name="De Witt R.N."/>
            <person name="Botha A."/>
            <person name="Volschenk H."/>
        </authorList>
    </citation>
    <scope>NUCLEOTIDE SEQUENCE [LARGE SCALE GENOMIC DNA]</scope>
    <source>
        <strain evidence="2 3">CAB683</strain>
    </source>
</reference>
<dbReference type="AlphaFoldDB" id="A0A420XW47"/>
<protein>
    <submittedName>
        <fullName evidence="2">Uncharacterized protein</fullName>
    </submittedName>
</protein>
<dbReference type="EMBL" id="QVQW01000135">
    <property type="protein sequence ID" value="RKU39892.1"/>
    <property type="molecule type" value="Genomic_DNA"/>
</dbReference>
<proteinExistence type="predicted"/>
<feature type="region of interest" description="Disordered" evidence="1">
    <location>
        <begin position="1"/>
        <end position="56"/>
    </location>
</feature>
<dbReference type="Proteomes" id="UP000275385">
    <property type="component" value="Unassembled WGS sequence"/>
</dbReference>
<accession>A0A420XW47</accession>
<gene>
    <name evidence="2" type="ORF">DL546_001285</name>
</gene>
<comment type="caution">
    <text evidence="2">The sequence shown here is derived from an EMBL/GenBank/DDBJ whole genome shotgun (WGS) entry which is preliminary data.</text>
</comment>
<evidence type="ECO:0000313" key="3">
    <source>
        <dbReference type="Proteomes" id="UP000275385"/>
    </source>
</evidence>
<keyword evidence="3" id="KW-1185">Reference proteome</keyword>
<evidence type="ECO:0000256" key="1">
    <source>
        <dbReference type="SAM" id="MobiDB-lite"/>
    </source>
</evidence>
<evidence type="ECO:0000313" key="2">
    <source>
        <dbReference type="EMBL" id="RKU39892.1"/>
    </source>
</evidence>
<name>A0A420XW47_9PEZI</name>